<dbReference type="InterPro" id="IPR002611">
    <property type="entry name" value="IstB_ATP-bd"/>
</dbReference>
<evidence type="ECO:0000259" key="1">
    <source>
        <dbReference type="Pfam" id="PF01695"/>
    </source>
</evidence>
<evidence type="ECO:0000313" key="2">
    <source>
        <dbReference type="EMBL" id="MBB4232973.1"/>
    </source>
</evidence>
<evidence type="ECO:0000313" key="3">
    <source>
        <dbReference type="Proteomes" id="UP000551353"/>
    </source>
</evidence>
<dbReference type="SUPFAM" id="SSF52540">
    <property type="entry name" value="P-loop containing nucleoside triphosphate hydrolases"/>
    <property type="match status" value="1"/>
</dbReference>
<dbReference type="InterPro" id="IPR027417">
    <property type="entry name" value="P-loop_NTPase"/>
</dbReference>
<keyword evidence="3" id="KW-1185">Reference proteome</keyword>
<dbReference type="EMBL" id="JACIFX010000021">
    <property type="protein sequence ID" value="MBB4232973.1"/>
    <property type="molecule type" value="Genomic_DNA"/>
</dbReference>
<reference evidence="2 3" key="1">
    <citation type="submission" date="2020-08" db="EMBL/GenBank/DDBJ databases">
        <title>Genomic Encyclopedia of Type Strains, Phase IV (KMG-V): Genome sequencing to study the core and pangenomes of soil and plant-associated prokaryotes.</title>
        <authorList>
            <person name="Whitman W."/>
        </authorList>
    </citation>
    <scope>NUCLEOTIDE SEQUENCE [LARGE SCALE GENOMIC DNA]</scope>
    <source>
        <strain evidence="2 3">SEMIA 4087</strain>
    </source>
</reference>
<proteinExistence type="predicted"/>
<organism evidence="2 3">
    <name type="scientific">Rhizobium mongolense</name>
    <dbReference type="NCBI Taxonomy" id="57676"/>
    <lineage>
        <taxon>Bacteria</taxon>
        <taxon>Pseudomonadati</taxon>
        <taxon>Pseudomonadota</taxon>
        <taxon>Alphaproteobacteria</taxon>
        <taxon>Hyphomicrobiales</taxon>
        <taxon>Rhizobiaceae</taxon>
        <taxon>Rhizobium/Agrobacterium group</taxon>
        <taxon>Rhizobium</taxon>
    </lineage>
</organism>
<name>A0ABR6IYH9_9HYPH</name>
<sequence>MNGFDFATSEINEALVRQLHRCDFIDEANNIVLVGGPGTGKTRIATTIGSQAIEHHHKRGPLLLHRRVGQRRCKGVPGRSPISFIPIS</sequence>
<dbReference type="Pfam" id="PF01695">
    <property type="entry name" value="IstB_IS21"/>
    <property type="match status" value="1"/>
</dbReference>
<accession>A0ABR6IYH9</accession>
<protein>
    <submittedName>
        <fullName evidence="2">DNA replication protein DnaC</fullName>
    </submittedName>
</protein>
<comment type="caution">
    <text evidence="2">The sequence shown here is derived from an EMBL/GenBank/DDBJ whole genome shotgun (WGS) entry which is preliminary data.</text>
</comment>
<dbReference type="Gene3D" id="3.40.50.300">
    <property type="entry name" value="P-loop containing nucleotide triphosphate hydrolases"/>
    <property type="match status" value="1"/>
</dbReference>
<dbReference type="Proteomes" id="UP000551353">
    <property type="component" value="Unassembled WGS sequence"/>
</dbReference>
<gene>
    <name evidence="2" type="ORF">GGD56_006873</name>
</gene>
<feature type="domain" description="IstB-like ATP-binding" evidence="1">
    <location>
        <begin position="3"/>
        <end position="55"/>
    </location>
</feature>